<dbReference type="SFLD" id="SFLDG01129">
    <property type="entry name" value="C1.5:_HAD__Beta-PGM__Phosphata"/>
    <property type="match status" value="1"/>
</dbReference>
<comment type="cofactor">
    <cofactor evidence="1">
        <name>Mg(2+)</name>
        <dbReference type="ChEBI" id="CHEBI:18420"/>
    </cofactor>
</comment>
<evidence type="ECO:0000256" key="3">
    <source>
        <dbReference type="ARBA" id="ARBA00022723"/>
    </source>
</evidence>
<protein>
    <submittedName>
        <fullName evidence="6">HAD family hydrolase</fullName>
    </submittedName>
    <submittedName>
        <fullName evidence="5">HAD family phosphatase</fullName>
    </submittedName>
</protein>
<dbReference type="RefSeq" id="WP_059879729.1">
    <property type="nucleotide sequence ID" value="NZ_CABVPM010000125.1"/>
</dbReference>
<dbReference type="GeneID" id="93052646"/>
<dbReference type="PANTHER" id="PTHR46193">
    <property type="entry name" value="6-PHOSPHOGLUCONATE PHOSPHATASE"/>
    <property type="match status" value="1"/>
</dbReference>
<dbReference type="EMBL" id="VZOK01000047">
    <property type="protein sequence ID" value="KAB0634727.1"/>
    <property type="molecule type" value="Genomic_DNA"/>
</dbReference>
<evidence type="ECO:0000313" key="6">
    <source>
        <dbReference type="EMBL" id="KWA66985.1"/>
    </source>
</evidence>
<evidence type="ECO:0000313" key="5">
    <source>
        <dbReference type="EMBL" id="KAB0634727.1"/>
    </source>
</evidence>
<comment type="similarity">
    <text evidence="2">Belongs to the HAD-like hydrolase superfamily. CbbY/CbbZ/Gph/YieH family.</text>
</comment>
<reference evidence="7 9" key="2">
    <citation type="submission" date="2018-08" db="EMBL/GenBank/DDBJ databases">
        <title>Comparative analysis of Burkholderia isolates from Puerto Rico.</title>
        <authorList>
            <person name="Hall C."/>
            <person name="Sahl J."/>
            <person name="Wagner D."/>
        </authorList>
    </citation>
    <scope>NUCLEOTIDE SEQUENCE [LARGE SCALE GENOMIC DNA]</scope>
    <source>
        <strain evidence="7 9">Bp8966</strain>
    </source>
</reference>
<gene>
    <name evidence="7" type="ORF">DF017_08240</name>
    <name evidence="5" type="ORF">F7R25_25405</name>
    <name evidence="6" type="ORF">WT44_04715</name>
</gene>
<dbReference type="EMBL" id="LPHB01000018">
    <property type="protein sequence ID" value="KWA66985.1"/>
    <property type="molecule type" value="Genomic_DNA"/>
</dbReference>
<dbReference type="PANTHER" id="PTHR46193:SF10">
    <property type="entry name" value="6-PHOSPHOGLUCONATE PHOSPHATASE"/>
    <property type="match status" value="1"/>
</dbReference>
<keyword evidence="4" id="KW-0460">Magnesium</keyword>
<dbReference type="InterPro" id="IPR006439">
    <property type="entry name" value="HAD-SF_hydro_IA"/>
</dbReference>
<evidence type="ECO:0000313" key="8">
    <source>
        <dbReference type="Proteomes" id="UP000068603"/>
    </source>
</evidence>
<dbReference type="InterPro" id="IPR023198">
    <property type="entry name" value="PGP-like_dom2"/>
</dbReference>
<comment type="caution">
    <text evidence="6">The sequence shown here is derived from an EMBL/GenBank/DDBJ whole genome shotgun (WGS) entry which is preliminary data.</text>
</comment>
<dbReference type="Gene3D" id="1.10.150.240">
    <property type="entry name" value="Putative phosphatase, domain 2"/>
    <property type="match status" value="1"/>
</dbReference>
<dbReference type="Proteomes" id="UP000281098">
    <property type="component" value="Unassembled WGS sequence"/>
</dbReference>
<evidence type="ECO:0000313" key="7">
    <source>
        <dbReference type="EMBL" id="RQY95860.1"/>
    </source>
</evidence>
<dbReference type="SFLD" id="SFLDS00003">
    <property type="entry name" value="Haloacid_Dehalogenase"/>
    <property type="match status" value="1"/>
</dbReference>
<dbReference type="InterPro" id="IPR023214">
    <property type="entry name" value="HAD_sf"/>
</dbReference>
<dbReference type="GO" id="GO:0016787">
    <property type="term" value="F:hydrolase activity"/>
    <property type="evidence" value="ECO:0007669"/>
    <property type="project" value="UniProtKB-KW"/>
</dbReference>
<proteinExistence type="inferred from homology"/>
<dbReference type="Gene3D" id="3.40.50.1000">
    <property type="entry name" value="HAD superfamily/HAD-like"/>
    <property type="match status" value="1"/>
</dbReference>
<dbReference type="SUPFAM" id="SSF56784">
    <property type="entry name" value="HAD-like"/>
    <property type="match status" value="1"/>
</dbReference>
<dbReference type="STRING" id="1503054.WT74_13785"/>
<dbReference type="KEGG" id="bstg:WT74_13785"/>
<dbReference type="EMBL" id="QTPM01000007">
    <property type="protein sequence ID" value="RQY95860.1"/>
    <property type="molecule type" value="Genomic_DNA"/>
</dbReference>
<keyword evidence="9" id="KW-1185">Reference proteome</keyword>
<dbReference type="Proteomes" id="UP000068603">
    <property type="component" value="Unassembled WGS sequence"/>
</dbReference>
<name>A0A106NUC9_9BURK</name>
<evidence type="ECO:0000256" key="4">
    <source>
        <dbReference type="ARBA" id="ARBA00022842"/>
    </source>
</evidence>
<evidence type="ECO:0000256" key="2">
    <source>
        <dbReference type="ARBA" id="ARBA00006171"/>
    </source>
</evidence>
<reference evidence="5 10" key="3">
    <citation type="submission" date="2019-09" db="EMBL/GenBank/DDBJ databases">
        <title>Draft genome sequences of 48 bacterial type strains from the CCUG.</title>
        <authorList>
            <person name="Tunovic T."/>
            <person name="Pineiro-Iglesias B."/>
            <person name="Unosson C."/>
            <person name="Inganas E."/>
            <person name="Ohlen M."/>
            <person name="Cardew S."/>
            <person name="Jensie-Markopoulos S."/>
            <person name="Salva-Serra F."/>
            <person name="Jaen-Luchoro D."/>
            <person name="Karlsson R."/>
            <person name="Svensson-Stadler L."/>
            <person name="Chun J."/>
            <person name="Moore E."/>
        </authorList>
    </citation>
    <scope>NUCLEOTIDE SEQUENCE [LARGE SCALE GENOMIC DNA]</scope>
    <source>
        <strain evidence="5 10">CCUG 65686</strain>
    </source>
</reference>
<accession>A0A106NUC9</accession>
<evidence type="ECO:0000313" key="10">
    <source>
        <dbReference type="Proteomes" id="UP000473470"/>
    </source>
</evidence>
<dbReference type="AlphaFoldDB" id="A0A106NUC9"/>
<dbReference type="Proteomes" id="UP000473470">
    <property type="component" value="Unassembled WGS sequence"/>
</dbReference>
<dbReference type="Pfam" id="PF00702">
    <property type="entry name" value="Hydrolase"/>
    <property type="match status" value="1"/>
</dbReference>
<evidence type="ECO:0000313" key="9">
    <source>
        <dbReference type="Proteomes" id="UP000281098"/>
    </source>
</evidence>
<sequence>MSAVGEGAAGERVSDMQHDGVLICDCDGVLIDSEAVAADVLVRELEARWPGVDARPVVMPLLGLRIERVLAGASDAAGRALGVADVDAIRRAVEAAAVNAPAVDGIAAALDALSLPIACASNSYRAYVEAALARTGLKRFFGERLFCADAVARPKPAPDVYLAAAHALGASPAQCLVVEDSTAGITAAAAAGMTVLGFVGAGHASPAQVDALRGIGARHVFDDMRELPGYVARWQATGAVLPH</sequence>
<organism evidence="6">
    <name type="scientific">Burkholderia stagnalis</name>
    <dbReference type="NCBI Taxonomy" id="1503054"/>
    <lineage>
        <taxon>Bacteria</taxon>
        <taxon>Pseudomonadati</taxon>
        <taxon>Pseudomonadota</taxon>
        <taxon>Betaproteobacteria</taxon>
        <taxon>Burkholderiales</taxon>
        <taxon>Burkholderiaceae</taxon>
        <taxon>Burkholderia</taxon>
        <taxon>Burkholderia cepacia complex</taxon>
    </lineage>
</organism>
<dbReference type="InterPro" id="IPR036412">
    <property type="entry name" value="HAD-like_sf"/>
</dbReference>
<keyword evidence="3" id="KW-0479">Metal-binding</keyword>
<reference evidence="6 8" key="1">
    <citation type="submission" date="2015-11" db="EMBL/GenBank/DDBJ databases">
        <title>Expanding the genomic diversity of Burkholderia species for the development of highly accurate diagnostics.</title>
        <authorList>
            <person name="Sahl J."/>
            <person name="Keim P."/>
            <person name="Wagner D."/>
        </authorList>
    </citation>
    <scope>NUCLEOTIDE SEQUENCE [LARGE SCALE GENOMIC DNA]</scope>
    <source>
        <strain evidence="6 8">MSMB1960WGS</strain>
    </source>
</reference>
<dbReference type="GO" id="GO:0046872">
    <property type="term" value="F:metal ion binding"/>
    <property type="evidence" value="ECO:0007669"/>
    <property type="project" value="UniProtKB-KW"/>
</dbReference>
<dbReference type="InterPro" id="IPR051600">
    <property type="entry name" value="Beta-PGM-like"/>
</dbReference>
<dbReference type="NCBIfam" id="TIGR01509">
    <property type="entry name" value="HAD-SF-IA-v3"/>
    <property type="match status" value="1"/>
</dbReference>
<evidence type="ECO:0000256" key="1">
    <source>
        <dbReference type="ARBA" id="ARBA00001946"/>
    </source>
</evidence>
<keyword evidence="6" id="KW-0378">Hydrolase</keyword>